<evidence type="ECO:0000256" key="2">
    <source>
        <dbReference type="ARBA" id="ARBA00004477"/>
    </source>
</evidence>
<dbReference type="GO" id="GO:0043161">
    <property type="term" value="P:proteasome-mediated ubiquitin-dependent protein catabolic process"/>
    <property type="evidence" value="ECO:0007669"/>
    <property type="project" value="TreeGrafter"/>
</dbReference>
<evidence type="ECO:0000256" key="11">
    <source>
        <dbReference type="ARBA" id="ARBA00022824"/>
    </source>
</evidence>
<keyword evidence="20" id="KW-1185">Reference proteome</keyword>
<feature type="region of interest" description="Disordered" evidence="16">
    <location>
        <begin position="497"/>
        <end position="620"/>
    </location>
</feature>
<keyword evidence="9 15" id="KW-0863">Zinc-finger</keyword>
<dbReference type="GO" id="GO:0036503">
    <property type="term" value="P:ERAD pathway"/>
    <property type="evidence" value="ECO:0007669"/>
    <property type="project" value="TreeGrafter"/>
</dbReference>
<dbReference type="InterPro" id="IPR058051">
    <property type="entry name" value="Znf_RING_synoviolin"/>
</dbReference>
<evidence type="ECO:0000256" key="17">
    <source>
        <dbReference type="SAM" id="Phobius"/>
    </source>
</evidence>
<feature type="transmembrane region" description="Helical" evidence="17">
    <location>
        <begin position="48"/>
        <end position="69"/>
    </location>
</feature>
<dbReference type="GO" id="GO:0005789">
    <property type="term" value="C:endoplasmic reticulum membrane"/>
    <property type="evidence" value="ECO:0007669"/>
    <property type="project" value="UniProtKB-SubCell"/>
</dbReference>
<dbReference type="GO" id="GO:0008270">
    <property type="term" value="F:zinc ion binding"/>
    <property type="evidence" value="ECO:0007669"/>
    <property type="project" value="UniProtKB-KW"/>
</dbReference>
<keyword evidence="6" id="KW-0808">Transferase</keyword>
<dbReference type="InterPro" id="IPR013083">
    <property type="entry name" value="Znf_RING/FYVE/PHD"/>
</dbReference>
<comment type="subcellular location">
    <subcellularLocation>
        <location evidence="2">Endoplasmic reticulum membrane</location>
        <topology evidence="2">Multi-pass membrane protein</topology>
    </subcellularLocation>
</comment>
<dbReference type="PANTHER" id="PTHR22763:SF184">
    <property type="entry name" value="E3 UBIQUITIN-PROTEIN LIGASE SYNOVIOLIN"/>
    <property type="match status" value="1"/>
</dbReference>
<dbReference type="PANTHER" id="PTHR22763">
    <property type="entry name" value="RING ZINC FINGER PROTEIN"/>
    <property type="match status" value="1"/>
</dbReference>
<protein>
    <recommendedName>
        <fullName evidence="5">RING-type E3 ubiquitin transferase</fullName>
        <ecNumber evidence="5">2.3.2.27</ecNumber>
    </recommendedName>
</protein>
<evidence type="ECO:0000256" key="3">
    <source>
        <dbReference type="ARBA" id="ARBA00004906"/>
    </source>
</evidence>
<dbReference type="Pfam" id="PF12678">
    <property type="entry name" value="zf-rbx1"/>
    <property type="match status" value="1"/>
</dbReference>
<keyword evidence="7 17" id="KW-0812">Transmembrane</keyword>
<feature type="region of interest" description="Disordered" evidence="16">
    <location>
        <begin position="369"/>
        <end position="458"/>
    </location>
</feature>
<keyword evidence="12" id="KW-0862">Zinc</keyword>
<dbReference type="STRING" id="4999.A0A1Y1UE42"/>
<dbReference type="OrthoDB" id="7759664at2759"/>
<comment type="similarity">
    <text evidence="4">Belongs to the HRD1 family.</text>
</comment>
<proteinExistence type="inferred from homology"/>
<feature type="compositionally biased region" description="Polar residues" evidence="16">
    <location>
        <begin position="497"/>
        <end position="509"/>
    </location>
</feature>
<evidence type="ECO:0000256" key="8">
    <source>
        <dbReference type="ARBA" id="ARBA00022723"/>
    </source>
</evidence>
<evidence type="ECO:0000256" key="12">
    <source>
        <dbReference type="ARBA" id="ARBA00022833"/>
    </source>
</evidence>
<keyword evidence="11" id="KW-0256">Endoplasmic reticulum</keyword>
<dbReference type="Proteomes" id="UP000193218">
    <property type="component" value="Unassembled WGS sequence"/>
</dbReference>
<evidence type="ECO:0000256" key="13">
    <source>
        <dbReference type="ARBA" id="ARBA00022989"/>
    </source>
</evidence>
<feature type="domain" description="RING-type" evidence="18">
    <location>
        <begin position="304"/>
        <end position="359"/>
    </location>
</feature>
<dbReference type="Gene3D" id="3.30.40.10">
    <property type="entry name" value="Zinc/RING finger domain, C3HC4 (zinc finger)"/>
    <property type="match status" value="1"/>
</dbReference>
<comment type="pathway">
    <text evidence="3">Protein modification; protein ubiquitination.</text>
</comment>
<dbReference type="InParanoid" id="A0A1Y1UE42"/>
<dbReference type="UniPathway" id="UPA00143"/>
<organism evidence="19 20">
    <name type="scientific">Kockovaella imperatae</name>
    <dbReference type="NCBI Taxonomy" id="4999"/>
    <lineage>
        <taxon>Eukaryota</taxon>
        <taxon>Fungi</taxon>
        <taxon>Dikarya</taxon>
        <taxon>Basidiomycota</taxon>
        <taxon>Agaricomycotina</taxon>
        <taxon>Tremellomycetes</taxon>
        <taxon>Tremellales</taxon>
        <taxon>Cuniculitremaceae</taxon>
        <taxon>Kockovaella</taxon>
    </lineage>
</organism>
<evidence type="ECO:0000256" key="6">
    <source>
        <dbReference type="ARBA" id="ARBA00022679"/>
    </source>
</evidence>
<evidence type="ECO:0000313" key="20">
    <source>
        <dbReference type="Proteomes" id="UP000193218"/>
    </source>
</evidence>
<evidence type="ECO:0000256" key="14">
    <source>
        <dbReference type="ARBA" id="ARBA00023136"/>
    </source>
</evidence>
<feature type="compositionally biased region" description="Low complexity" evidence="16">
    <location>
        <begin position="427"/>
        <end position="444"/>
    </location>
</feature>
<dbReference type="SUPFAM" id="SSF57850">
    <property type="entry name" value="RING/U-box"/>
    <property type="match status" value="1"/>
</dbReference>
<evidence type="ECO:0000256" key="1">
    <source>
        <dbReference type="ARBA" id="ARBA00000900"/>
    </source>
</evidence>
<feature type="compositionally biased region" description="Low complexity" evidence="16">
    <location>
        <begin position="510"/>
        <end position="530"/>
    </location>
</feature>
<dbReference type="InterPro" id="IPR001841">
    <property type="entry name" value="Znf_RING"/>
</dbReference>
<comment type="caution">
    <text evidence="19">The sequence shown here is derived from an EMBL/GenBank/DDBJ whole genome shotgun (WGS) entry which is preliminary data.</text>
</comment>
<feature type="transmembrane region" description="Helical" evidence="17">
    <location>
        <begin position="236"/>
        <end position="257"/>
    </location>
</feature>
<comment type="catalytic activity">
    <reaction evidence="1">
        <text>S-ubiquitinyl-[E2 ubiquitin-conjugating enzyme]-L-cysteine + [acceptor protein]-L-lysine = [E2 ubiquitin-conjugating enzyme]-L-cysteine + N(6)-ubiquitinyl-[acceptor protein]-L-lysine.</text>
        <dbReference type="EC" id="2.3.2.27"/>
    </reaction>
</comment>
<accession>A0A1Y1UE42</accession>
<dbReference type="GO" id="GO:0061630">
    <property type="term" value="F:ubiquitin protein ligase activity"/>
    <property type="evidence" value="ECO:0007669"/>
    <property type="project" value="UniProtKB-EC"/>
</dbReference>
<evidence type="ECO:0000256" key="10">
    <source>
        <dbReference type="ARBA" id="ARBA00022786"/>
    </source>
</evidence>
<dbReference type="RefSeq" id="XP_021870360.1">
    <property type="nucleotide sequence ID" value="XM_022013470.1"/>
</dbReference>
<keyword evidence="14 17" id="KW-0472">Membrane</keyword>
<dbReference type="InterPro" id="IPR050731">
    <property type="entry name" value="HRD1_E3_ubiq-ligases"/>
</dbReference>
<dbReference type="Pfam" id="PF25563">
    <property type="entry name" value="TPR_SYVN1_N"/>
    <property type="match status" value="1"/>
</dbReference>
<dbReference type="InterPro" id="IPR024766">
    <property type="entry name" value="Znf_RING_H2"/>
</dbReference>
<evidence type="ECO:0000256" key="16">
    <source>
        <dbReference type="SAM" id="MobiDB-lite"/>
    </source>
</evidence>
<sequence>MAPYLPRLALYGAASTALAGSVVASSFQNAPNFFAAAVAIGRSSGALMILANFALFNVICLGIVFKMVFFGQLRSIEYEHLFERLWLFVTESLLALTIFRRDFSISFVIMYGTLLFLKCFHWITADRIDYMDQVPPPGPSTSFHVRAISVILLLSAMDTLLVAYCLEAISAEGISAKVLFASEFMILLASINGTFARYIIGVLDLRRARGREDAPTWEAKSMYIFYVDLAVDFAKLLTYLAFFTVIFLHYGLPLHILRDVYMTLRSFLSRCGDLIRYRRATRDMDALYPDATPEEMERLGDKTCIICREELVVRSPGESGPAADGGPNDTPKKLVCGHVFHFYCLRSWLERQQSCPTCRRDVLRPTTSATRSAARAAPAAAPAPGPHPQPTNAPPPNPANVLPTAQNPAASPFHVTLDDYFPLRGGAPQTQPTQSSPSAQADPANGPSQPEVDLQTGIWGGPITLGRFFPVPLGAAPRLAPTPSNATVRFNISDRSALSTQNNTSPHSATTLTTVSSSEPPPTSSSITVSSEDEEEIGAIDTSPEDARRQAAEAAMRRLGLAPPSAESAMRRTRMAQARPLSSPDSSYVLPTLDRKGKGRAEGPEETWDDAPKYTPYLSDPMDTERMWTRSSRLSPALSNVLSGEPGSAFPNESGPGISAVEERLRTLRQVDNAIWGLVGELTRLKTKWDEEGSSGTAEVNGMGKSQHQPDRHEERQTDS</sequence>
<dbReference type="CDD" id="cd16479">
    <property type="entry name" value="RING-H2_synoviolin"/>
    <property type="match status" value="1"/>
</dbReference>
<keyword evidence="13 17" id="KW-1133">Transmembrane helix</keyword>
<feature type="compositionally biased region" description="Basic and acidic residues" evidence="16">
    <location>
        <begin position="593"/>
        <end position="603"/>
    </location>
</feature>
<dbReference type="InterPro" id="IPR057992">
    <property type="entry name" value="TPR_SYVN1_N"/>
</dbReference>
<dbReference type="AlphaFoldDB" id="A0A1Y1UE42"/>
<dbReference type="EMBL" id="NBSH01000008">
    <property type="protein sequence ID" value="ORX36259.1"/>
    <property type="molecule type" value="Genomic_DNA"/>
</dbReference>
<dbReference type="GO" id="GO:0016567">
    <property type="term" value="P:protein ubiquitination"/>
    <property type="evidence" value="ECO:0007669"/>
    <property type="project" value="UniProtKB-UniPathway"/>
</dbReference>
<evidence type="ECO:0000256" key="7">
    <source>
        <dbReference type="ARBA" id="ARBA00022692"/>
    </source>
</evidence>
<keyword evidence="10" id="KW-0833">Ubl conjugation pathway</keyword>
<feature type="compositionally biased region" description="Pro residues" evidence="16">
    <location>
        <begin position="381"/>
        <end position="398"/>
    </location>
</feature>
<evidence type="ECO:0000313" key="19">
    <source>
        <dbReference type="EMBL" id="ORX36259.1"/>
    </source>
</evidence>
<dbReference type="SMART" id="SM00184">
    <property type="entry name" value="RING"/>
    <property type="match status" value="1"/>
</dbReference>
<feature type="region of interest" description="Disordered" evidence="16">
    <location>
        <begin position="688"/>
        <end position="720"/>
    </location>
</feature>
<feature type="transmembrane region" description="Helical" evidence="17">
    <location>
        <begin position="103"/>
        <end position="123"/>
    </location>
</feature>
<evidence type="ECO:0000259" key="18">
    <source>
        <dbReference type="PROSITE" id="PS50089"/>
    </source>
</evidence>
<evidence type="ECO:0000256" key="5">
    <source>
        <dbReference type="ARBA" id="ARBA00012483"/>
    </source>
</evidence>
<evidence type="ECO:0000256" key="9">
    <source>
        <dbReference type="ARBA" id="ARBA00022771"/>
    </source>
</evidence>
<dbReference type="PROSITE" id="PS50089">
    <property type="entry name" value="ZF_RING_2"/>
    <property type="match status" value="1"/>
</dbReference>
<gene>
    <name evidence="19" type="ORF">BD324DRAFT_580854</name>
</gene>
<name>A0A1Y1UE42_9TREE</name>
<dbReference type="FunCoup" id="A0A1Y1UE42">
    <property type="interactions" value="450"/>
</dbReference>
<reference evidence="19 20" key="1">
    <citation type="submission" date="2017-03" db="EMBL/GenBank/DDBJ databases">
        <title>Widespread Adenine N6-methylation of Active Genes in Fungi.</title>
        <authorList>
            <consortium name="DOE Joint Genome Institute"/>
            <person name="Mondo S.J."/>
            <person name="Dannebaum R.O."/>
            <person name="Kuo R.C."/>
            <person name="Louie K.B."/>
            <person name="Bewick A.J."/>
            <person name="Labutti K."/>
            <person name="Haridas S."/>
            <person name="Kuo A."/>
            <person name="Salamov A."/>
            <person name="Ahrendt S.R."/>
            <person name="Lau R."/>
            <person name="Bowen B.P."/>
            <person name="Lipzen A."/>
            <person name="Sullivan W."/>
            <person name="Andreopoulos W.B."/>
            <person name="Clum A."/>
            <person name="Lindquist E."/>
            <person name="Daum C."/>
            <person name="Northen T.R."/>
            <person name="Ramamoorthy G."/>
            <person name="Schmitz R.J."/>
            <person name="Gryganskyi A."/>
            <person name="Culley D."/>
            <person name="Magnuson J."/>
            <person name="James T.Y."/>
            <person name="O'Malley M.A."/>
            <person name="Stajich J.E."/>
            <person name="Spatafora J.W."/>
            <person name="Visel A."/>
            <person name="Grigoriev I.V."/>
        </authorList>
    </citation>
    <scope>NUCLEOTIDE SEQUENCE [LARGE SCALE GENOMIC DNA]</scope>
    <source>
        <strain evidence="19 20">NRRL Y-17943</strain>
    </source>
</reference>
<dbReference type="GeneID" id="33555278"/>
<feature type="compositionally biased region" description="Low complexity" evidence="16">
    <location>
        <begin position="369"/>
        <end position="380"/>
    </location>
</feature>
<feature type="compositionally biased region" description="Basic and acidic residues" evidence="16">
    <location>
        <begin position="708"/>
        <end position="720"/>
    </location>
</feature>
<feature type="transmembrane region" description="Helical" evidence="17">
    <location>
        <begin position="178"/>
        <end position="200"/>
    </location>
</feature>
<evidence type="ECO:0000256" key="15">
    <source>
        <dbReference type="PROSITE-ProRule" id="PRU00175"/>
    </source>
</evidence>
<keyword evidence="8" id="KW-0479">Metal-binding</keyword>
<evidence type="ECO:0000256" key="4">
    <source>
        <dbReference type="ARBA" id="ARBA00010089"/>
    </source>
</evidence>
<dbReference type="EC" id="2.3.2.27" evidence="5"/>